<evidence type="ECO:0000313" key="1">
    <source>
        <dbReference type="EMBL" id="ADC50957.1"/>
    </source>
</evidence>
<dbReference type="Proteomes" id="UP000001544">
    <property type="component" value="Chromosome"/>
</dbReference>
<reference evidence="1 2" key="1">
    <citation type="journal article" date="2011" name="Environ. Microbiol.">
        <title>Genome of alkaliphilic Bacillus pseudofirmus OF4 reveals adaptations that support the ability to grow in an external pH range from 7.5 to 11.4.</title>
        <authorList>
            <person name="Janto B."/>
            <person name="Ahmed A."/>
            <person name="Ito M."/>
            <person name="Liu J."/>
            <person name="Hicks D.B."/>
            <person name="Pagni S."/>
            <person name="Fackelmayer O.J."/>
            <person name="Smith T.A."/>
            <person name="Earl J."/>
            <person name="Elbourne L.D."/>
            <person name="Hassan K."/>
            <person name="Paulsen I.T."/>
            <person name="Kolsto A.B."/>
            <person name="Tourasse N.J."/>
            <person name="Ehrlich G.D."/>
            <person name="Boissy R."/>
            <person name="Ivey D.M."/>
            <person name="Li G."/>
            <person name="Xue Y."/>
            <person name="Ma Y."/>
            <person name="Hu F.Z."/>
            <person name="Krulwich T.A."/>
        </authorList>
    </citation>
    <scope>NUCLEOTIDE SEQUENCE [LARGE SCALE GENOMIC DNA]</scope>
    <source>
        <strain evidence="2">ATCC BAA-2126 / JCM 17055 / OF4</strain>
    </source>
</reference>
<name>D3FZ88_ALKPO</name>
<dbReference type="EMBL" id="CP001878">
    <property type="protein sequence ID" value="ADC50957.1"/>
    <property type="molecule type" value="Genomic_DNA"/>
</dbReference>
<accession>D3FZ88</accession>
<dbReference type="KEGG" id="bpf:BpOF4_14540"/>
<dbReference type="HOGENOM" id="CLU_3363302_0_0_9"/>
<organism evidence="1 2">
    <name type="scientific">Alkalihalophilus pseudofirmus (strain ATCC BAA-2126 / JCM 17055 / OF4)</name>
    <name type="common">Bacillus pseudofirmus</name>
    <dbReference type="NCBI Taxonomy" id="398511"/>
    <lineage>
        <taxon>Bacteria</taxon>
        <taxon>Bacillati</taxon>
        <taxon>Bacillota</taxon>
        <taxon>Bacilli</taxon>
        <taxon>Bacillales</taxon>
        <taxon>Bacillaceae</taxon>
        <taxon>Alkalihalophilus</taxon>
    </lineage>
</organism>
<dbReference type="AlphaFoldDB" id="D3FZ88"/>
<proteinExistence type="predicted"/>
<sequence length="35" mass="4018">MQKLRGNIVYMTVIQTWDIADSPLLNYTALFAGSW</sequence>
<evidence type="ECO:0000313" key="2">
    <source>
        <dbReference type="Proteomes" id="UP000001544"/>
    </source>
</evidence>
<keyword evidence="2" id="KW-1185">Reference proteome</keyword>
<protein>
    <submittedName>
        <fullName evidence="1">Uncharacterized protein</fullName>
    </submittedName>
</protein>
<gene>
    <name evidence="1" type="ordered locus">BpOF4_14540</name>
</gene>